<dbReference type="AlphaFoldDB" id="A0A1Y1Z3Z1"/>
<dbReference type="SUPFAM" id="SSF53474">
    <property type="entry name" value="alpha/beta-Hydrolases"/>
    <property type="match status" value="1"/>
</dbReference>
<dbReference type="InterPro" id="IPR002921">
    <property type="entry name" value="Fungal_lipase-type"/>
</dbReference>
<dbReference type="GO" id="GO:0005886">
    <property type="term" value="C:plasma membrane"/>
    <property type="evidence" value="ECO:0007669"/>
    <property type="project" value="UniProtKB-SubCell"/>
</dbReference>
<dbReference type="GO" id="GO:0046340">
    <property type="term" value="P:diacylglycerol catabolic process"/>
    <property type="evidence" value="ECO:0007669"/>
    <property type="project" value="TreeGrafter"/>
</dbReference>
<organism evidence="16 17">
    <name type="scientific">Basidiobolus meristosporus CBS 931.73</name>
    <dbReference type="NCBI Taxonomy" id="1314790"/>
    <lineage>
        <taxon>Eukaryota</taxon>
        <taxon>Fungi</taxon>
        <taxon>Fungi incertae sedis</taxon>
        <taxon>Zoopagomycota</taxon>
        <taxon>Entomophthoromycotina</taxon>
        <taxon>Basidiobolomycetes</taxon>
        <taxon>Basidiobolales</taxon>
        <taxon>Basidiobolaceae</taxon>
        <taxon>Basidiobolus</taxon>
    </lineage>
</organism>
<dbReference type="EMBL" id="MCFE01000030">
    <property type="protein sequence ID" value="ORY04926.1"/>
    <property type="molecule type" value="Genomic_DNA"/>
</dbReference>
<comment type="catalytic activity">
    <reaction evidence="13">
        <text>a 1,2-diacyl-sn-glycerol + H2O = a 2-acylglycerol + a fatty acid + H(+)</text>
        <dbReference type="Rhea" id="RHEA:33275"/>
        <dbReference type="ChEBI" id="CHEBI:15377"/>
        <dbReference type="ChEBI" id="CHEBI:15378"/>
        <dbReference type="ChEBI" id="CHEBI:17389"/>
        <dbReference type="ChEBI" id="CHEBI:17815"/>
        <dbReference type="ChEBI" id="CHEBI:28868"/>
        <dbReference type="EC" id="3.1.1.116"/>
    </reaction>
    <physiologicalReaction direction="left-to-right" evidence="13">
        <dbReference type="Rhea" id="RHEA:33276"/>
    </physiologicalReaction>
</comment>
<dbReference type="InterPro" id="IPR052214">
    <property type="entry name" value="DAG_Lipase-Related"/>
</dbReference>
<evidence type="ECO:0000256" key="13">
    <source>
        <dbReference type="ARBA" id="ARBA00024531"/>
    </source>
</evidence>
<keyword evidence="3" id="KW-1003">Cell membrane</keyword>
<dbReference type="EC" id="3.1.1.116" evidence="14"/>
<evidence type="ECO:0000313" key="16">
    <source>
        <dbReference type="EMBL" id="ORY04926.1"/>
    </source>
</evidence>
<evidence type="ECO:0000256" key="4">
    <source>
        <dbReference type="ARBA" id="ARBA00022553"/>
    </source>
</evidence>
<accession>A0A1Y1Z3Z1</accession>
<evidence type="ECO:0000259" key="15">
    <source>
        <dbReference type="Pfam" id="PF01764"/>
    </source>
</evidence>
<keyword evidence="4" id="KW-0597">Phosphoprotein</keyword>
<keyword evidence="8" id="KW-0106">Calcium</keyword>
<evidence type="ECO:0000256" key="7">
    <source>
        <dbReference type="ARBA" id="ARBA00022801"/>
    </source>
</evidence>
<evidence type="ECO:0000256" key="14">
    <source>
        <dbReference type="ARBA" id="ARBA00026104"/>
    </source>
</evidence>
<comment type="caution">
    <text evidence="16">The sequence shown here is derived from an EMBL/GenBank/DDBJ whole genome shotgun (WGS) entry which is preliminary data.</text>
</comment>
<evidence type="ECO:0000256" key="3">
    <source>
        <dbReference type="ARBA" id="ARBA00022475"/>
    </source>
</evidence>
<dbReference type="InParanoid" id="A0A1Y1Z3Z1"/>
<evidence type="ECO:0000256" key="12">
    <source>
        <dbReference type="ARBA" id="ARBA00023136"/>
    </source>
</evidence>
<sequence>MSEQVVATQFPSAYYNSLTPVTLLNPKLASIVTSVSTATRISLRLASIIAEAFLESLKYGTATSMDLSKRMLISAISAARIHHSSRMYNEYEIRDSISQAYYQTLDNYTNLGIYLINNTFSLAELFIHTGLHLTSKTVKTGICAAEESVRIIDGLFGSTDTSRALASIISLVRREVYEDDEFHLAKLGNVVVLRAITKAMIAFACLQNVTHMRSIGTRTLLMNVSRFIRYASASYGKNFMKILGIGVLDDILHQDSRHHPNHYSFARHTSLPLESILLSSFTNISSLSSHRLHSLVHYVAVDHSAQAIVLTCRGTLGLSDILTDLTCDYAELHVWGKSYLAHAGMLQSARILASSRSEVYQTIRQALLDHPGYGLVLCGHSLGGGVAALLSILWSVKTSICPTTKTKRFATSEESGLPIGRPIHCFAYGVPCVVSLNLSKECSGLITSVVNRYDLVPCLSLGLLKDFKNIAMSLYEESHIADLVISSVLAINSGYRSKEQGNAENNQPQDLAAKQQALTLDPLAGDPDRDWFWSLIKTMRADMASEKLYPPGALYLLDTKSTLSEQGSRPAVPATRVTMHLCENVEERFSEITFSKSMFMDHSPRCYEDTLALLAREACETI</sequence>
<keyword evidence="6" id="KW-0479">Metal-binding</keyword>
<proteinExistence type="predicted"/>
<dbReference type="PANTHER" id="PTHR45792:SF7">
    <property type="entry name" value="PUTATIVE (AFU_ORTHOLOGUE AFUA_6G02710)-RELATED"/>
    <property type="match status" value="1"/>
</dbReference>
<keyword evidence="9" id="KW-0442">Lipid degradation</keyword>
<evidence type="ECO:0000256" key="9">
    <source>
        <dbReference type="ARBA" id="ARBA00022963"/>
    </source>
</evidence>
<keyword evidence="17" id="KW-1185">Reference proteome</keyword>
<reference evidence="16 17" key="1">
    <citation type="submission" date="2016-07" db="EMBL/GenBank/DDBJ databases">
        <title>Pervasive Adenine N6-methylation of Active Genes in Fungi.</title>
        <authorList>
            <consortium name="DOE Joint Genome Institute"/>
            <person name="Mondo S.J."/>
            <person name="Dannebaum R.O."/>
            <person name="Kuo R.C."/>
            <person name="Labutti K."/>
            <person name="Haridas S."/>
            <person name="Kuo A."/>
            <person name="Salamov A."/>
            <person name="Ahrendt S.R."/>
            <person name="Lipzen A."/>
            <person name="Sullivan W."/>
            <person name="Andreopoulos W.B."/>
            <person name="Clum A."/>
            <person name="Lindquist E."/>
            <person name="Daum C."/>
            <person name="Ramamoorthy G.K."/>
            <person name="Gryganskyi A."/>
            <person name="Culley D."/>
            <person name="Magnuson J.K."/>
            <person name="James T.Y."/>
            <person name="O'Malley M.A."/>
            <person name="Stajich J.E."/>
            <person name="Spatafora J.W."/>
            <person name="Visel A."/>
            <person name="Grigoriev I.V."/>
        </authorList>
    </citation>
    <scope>NUCLEOTIDE SEQUENCE [LARGE SCALE GENOMIC DNA]</scope>
    <source>
        <strain evidence="16 17">CBS 931.73</strain>
    </source>
</reference>
<keyword evidence="7 16" id="KW-0378">Hydrolase</keyword>
<comment type="cofactor">
    <cofactor evidence="1">
        <name>Ca(2+)</name>
        <dbReference type="ChEBI" id="CHEBI:29108"/>
    </cofactor>
</comment>
<dbReference type="PANTHER" id="PTHR45792">
    <property type="entry name" value="DIACYLGLYCEROL LIPASE HOMOLOG-RELATED"/>
    <property type="match status" value="1"/>
</dbReference>
<dbReference type="Gene3D" id="3.40.50.1820">
    <property type="entry name" value="alpha/beta hydrolase"/>
    <property type="match status" value="1"/>
</dbReference>
<feature type="domain" description="Fungal lipase-type" evidence="15">
    <location>
        <begin position="309"/>
        <end position="460"/>
    </location>
</feature>
<evidence type="ECO:0000256" key="6">
    <source>
        <dbReference type="ARBA" id="ARBA00022723"/>
    </source>
</evidence>
<evidence type="ECO:0000256" key="11">
    <source>
        <dbReference type="ARBA" id="ARBA00023098"/>
    </source>
</evidence>
<dbReference type="GO" id="GO:0016298">
    <property type="term" value="F:lipase activity"/>
    <property type="evidence" value="ECO:0007669"/>
    <property type="project" value="TreeGrafter"/>
</dbReference>
<evidence type="ECO:0000256" key="10">
    <source>
        <dbReference type="ARBA" id="ARBA00022989"/>
    </source>
</evidence>
<dbReference type="Proteomes" id="UP000193498">
    <property type="component" value="Unassembled WGS sequence"/>
</dbReference>
<keyword evidence="11" id="KW-0443">Lipid metabolism</keyword>
<evidence type="ECO:0000256" key="1">
    <source>
        <dbReference type="ARBA" id="ARBA00001913"/>
    </source>
</evidence>
<keyword evidence="12" id="KW-0472">Membrane</keyword>
<name>A0A1Y1Z3Z1_9FUNG</name>
<keyword evidence="10" id="KW-1133">Transmembrane helix</keyword>
<evidence type="ECO:0000256" key="2">
    <source>
        <dbReference type="ARBA" id="ARBA00004651"/>
    </source>
</evidence>
<dbReference type="GO" id="GO:0019369">
    <property type="term" value="P:arachidonate metabolic process"/>
    <property type="evidence" value="ECO:0007669"/>
    <property type="project" value="TreeGrafter"/>
</dbReference>
<evidence type="ECO:0000313" key="17">
    <source>
        <dbReference type="Proteomes" id="UP000193498"/>
    </source>
</evidence>
<dbReference type="GO" id="GO:0046872">
    <property type="term" value="F:metal ion binding"/>
    <property type="evidence" value="ECO:0007669"/>
    <property type="project" value="UniProtKB-KW"/>
</dbReference>
<comment type="subcellular location">
    <subcellularLocation>
        <location evidence="2">Cell membrane</location>
        <topology evidence="2">Multi-pass membrane protein</topology>
    </subcellularLocation>
</comment>
<dbReference type="InterPro" id="IPR029058">
    <property type="entry name" value="AB_hydrolase_fold"/>
</dbReference>
<evidence type="ECO:0000256" key="5">
    <source>
        <dbReference type="ARBA" id="ARBA00022692"/>
    </source>
</evidence>
<dbReference type="CDD" id="cd00519">
    <property type="entry name" value="Lipase_3"/>
    <property type="match status" value="1"/>
</dbReference>
<dbReference type="OrthoDB" id="438440at2759"/>
<dbReference type="Pfam" id="PF01764">
    <property type="entry name" value="Lipase_3"/>
    <property type="match status" value="1"/>
</dbReference>
<gene>
    <name evidence="16" type="ORF">K493DRAFT_322824</name>
</gene>
<evidence type="ECO:0000256" key="8">
    <source>
        <dbReference type="ARBA" id="ARBA00022837"/>
    </source>
</evidence>
<keyword evidence="5" id="KW-0812">Transmembrane</keyword>
<protein>
    <recommendedName>
        <fullName evidence="14">sn-1-specific diacylglycerol lipase</fullName>
        <ecNumber evidence="14">3.1.1.116</ecNumber>
    </recommendedName>
</protein>